<organism evidence="2">
    <name type="scientific">Zea mays</name>
    <name type="common">Maize</name>
    <dbReference type="NCBI Taxonomy" id="4577"/>
    <lineage>
        <taxon>Eukaryota</taxon>
        <taxon>Viridiplantae</taxon>
        <taxon>Streptophyta</taxon>
        <taxon>Embryophyta</taxon>
        <taxon>Tracheophyta</taxon>
        <taxon>Spermatophyta</taxon>
        <taxon>Magnoliopsida</taxon>
        <taxon>Liliopsida</taxon>
        <taxon>Poales</taxon>
        <taxon>Poaceae</taxon>
        <taxon>PACMAD clade</taxon>
        <taxon>Panicoideae</taxon>
        <taxon>Andropogonodae</taxon>
        <taxon>Andropogoneae</taxon>
        <taxon>Tripsacinae</taxon>
        <taxon>Zea</taxon>
    </lineage>
</organism>
<dbReference type="AlphaFoldDB" id="A0A3L6F370"/>
<keyword evidence="1" id="KW-0732">Signal</keyword>
<dbReference type="EMBL" id="NCVQ01000005">
    <property type="protein sequence ID" value="PWZ27440.1"/>
    <property type="molecule type" value="Genomic_DNA"/>
</dbReference>
<sequence>MGKTAQAAAAHAALFCFILLLALRVDGRTAYSWWALKLAEHEGRGGNLSKLLPLFLTLAVYKWSLDSLVAKKSVGVLLPKSAIKFERYLMDEILSIDADVSEVEFGKKTCFVPRQRLPKFDLHLQVAATKKGGRCGGDAGAQPPGMYGIDLGTIVGLELDVDIVVANATTKKLLAYISTNGRISGRQS</sequence>
<evidence type="ECO:0000256" key="1">
    <source>
        <dbReference type="SAM" id="SignalP"/>
    </source>
</evidence>
<comment type="caution">
    <text evidence="2">The sequence shown here is derived from an EMBL/GenBank/DDBJ whole genome shotgun (WGS) entry which is preliminary data.</text>
</comment>
<gene>
    <name evidence="2" type="primary">CPN10-1_2</name>
    <name evidence="2" type="ORF">Zm00014a_025914</name>
</gene>
<evidence type="ECO:0000313" key="2">
    <source>
        <dbReference type="EMBL" id="PWZ27440.1"/>
    </source>
</evidence>
<name>A0A3L6F370_MAIZE</name>
<dbReference type="Proteomes" id="UP000251960">
    <property type="component" value="Chromosome 4"/>
</dbReference>
<accession>A0A3L6F370</accession>
<proteinExistence type="predicted"/>
<reference evidence="2" key="1">
    <citation type="journal article" date="2018" name="Nat. Genet.">
        <title>Extensive intraspecific gene order and gene structural variations between Mo17 and other maize genomes.</title>
        <authorList>
            <person name="Sun S."/>
            <person name="Zhou Y."/>
            <person name="Chen J."/>
            <person name="Shi J."/>
            <person name="Zhao H."/>
            <person name="Zhao H."/>
            <person name="Song W."/>
            <person name="Zhang M."/>
            <person name="Cui Y."/>
            <person name="Dong X."/>
            <person name="Liu H."/>
            <person name="Ma X."/>
            <person name="Jiao Y."/>
            <person name="Wang B."/>
            <person name="Wei X."/>
            <person name="Stein J.C."/>
            <person name="Glaubitz J.C."/>
            <person name="Lu F."/>
            <person name="Yu G."/>
            <person name="Liang C."/>
            <person name="Fengler K."/>
            <person name="Li B."/>
            <person name="Rafalski A."/>
            <person name="Schnable P.S."/>
            <person name="Ware D.H."/>
            <person name="Buckler E.S."/>
            <person name="Lai J."/>
        </authorList>
    </citation>
    <scope>NUCLEOTIDE SEQUENCE [LARGE SCALE GENOMIC DNA]</scope>
    <source>
        <tissue evidence="2">Seedling</tissue>
    </source>
</reference>
<feature type="chain" id="PRO_5018031872" evidence="1">
    <location>
        <begin position="28"/>
        <end position="188"/>
    </location>
</feature>
<protein>
    <submittedName>
        <fullName evidence="2">Chaperonin 1, chloroplastic</fullName>
    </submittedName>
</protein>
<feature type="signal peptide" evidence="1">
    <location>
        <begin position="1"/>
        <end position="27"/>
    </location>
</feature>